<feature type="domain" description="ABC transmembrane type-1" evidence="10">
    <location>
        <begin position="1"/>
        <end position="78"/>
    </location>
</feature>
<evidence type="ECO:0000259" key="10">
    <source>
        <dbReference type="PROSITE" id="PS50929"/>
    </source>
</evidence>
<evidence type="ECO:0000256" key="2">
    <source>
        <dbReference type="ARBA" id="ARBA00009726"/>
    </source>
</evidence>
<dbReference type="RefSeq" id="XP_040741696.1">
    <property type="nucleotide sequence ID" value="XM_040891593.1"/>
</dbReference>
<dbReference type="Gene3D" id="1.20.1560.10">
    <property type="entry name" value="ABC transporter type 1, transmembrane domain"/>
    <property type="match status" value="1"/>
</dbReference>
<evidence type="ECO:0000256" key="4">
    <source>
        <dbReference type="ARBA" id="ARBA00022692"/>
    </source>
</evidence>
<dbReference type="AlphaFoldDB" id="A0A1Y1W2R9"/>
<dbReference type="GO" id="GO:0005524">
    <property type="term" value="F:ATP binding"/>
    <property type="evidence" value="ECO:0007669"/>
    <property type="project" value="UniProtKB-KW"/>
</dbReference>
<evidence type="ECO:0000313" key="11">
    <source>
        <dbReference type="EMBL" id="ORX67850.1"/>
    </source>
</evidence>
<dbReference type="OrthoDB" id="6500128at2759"/>
<evidence type="ECO:0000256" key="3">
    <source>
        <dbReference type="ARBA" id="ARBA00022448"/>
    </source>
</evidence>
<accession>A0A1Y1W2R9</accession>
<dbReference type="Pfam" id="PF00664">
    <property type="entry name" value="ABC_membrane"/>
    <property type="match status" value="1"/>
</dbReference>
<sequence>MVGPSSIAGWAVVVGFVPMQMWASKYIVRLRKSVATYTDKRMRATREALQGMKVIKFFVWEDSIASTIQGFRSQETKAHCLHQPCTLRAYLACAQLSCTGIDPDICHTHCVGWKAACGCCVCCHRHFQLDVSAAELAASRTYRNSQFQGAIGENHRCIARGGARSTSSPTT</sequence>
<keyword evidence="3" id="KW-0813">Transport</keyword>
<dbReference type="PANTHER" id="PTHR24223">
    <property type="entry name" value="ATP-BINDING CASSETTE SUB-FAMILY C"/>
    <property type="match status" value="1"/>
</dbReference>
<dbReference type="SUPFAM" id="SSF90123">
    <property type="entry name" value="ABC transporter transmembrane region"/>
    <property type="match status" value="1"/>
</dbReference>
<keyword evidence="8 9" id="KW-0472">Membrane</keyword>
<evidence type="ECO:0000256" key="7">
    <source>
        <dbReference type="ARBA" id="ARBA00022989"/>
    </source>
</evidence>
<evidence type="ECO:0000256" key="8">
    <source>
        <dbReference type="ARBA" id="ARBA00023136"/>
    </source>
</evidence>
<feature type="transmembrane region" description="Helical" evidence="9">
    <location>
        <begin position="6"/>
        <end position="23"/>
    </location>
</feature>
<dbReference type="GeneID" id="63808241"/>
<comment type="similarity">
    <text evidence="2">Belongs to the ABC transporter superfamily. ABCC family. Conjugate transporter (TC 3.A.1.208) subfamily.</text>
</comment>
<keyword evidence="4 9" id="KW-0812">Transmembrane</keyword>
<dbReference type="Proteomes" id="UP000193922">
    <property type="component" value="Unassembled WGS sequence"/>
</dbReference>
<organism evidence="11 12">
    <name type="scientific">Linderina pennispora</name>
    <dbReference type="NCBI Taxonomy" id="61395"/>
    <lineage>
        <taxon>Eukaryota</taxon>
        <taxon>Fungi</taxon>
        <taxon>Fungi incertae sedis</taxon>
        <taxon>Zoopagomycota</taxon>
        <taxon>Kickxellomycotina</taxon>
        <taxon>Kickxellomycetes</taxon>
        <taxon>Kickxellales</taxon>
        <taxon>Kickxellaceae</taxon>
        <taxon>Linderina</taxon>
    </lineage>
</organism>
<name>A0A1Y1W2R9_9FUNG</name>
<evidence type="ECO:0000256" key="5">
    <source>
        <dbReference type="ARBA" id="ARBA00022741"/>
    </source>
</evidence>
<evidence type="ECO:0000256" key="9">
    <source>
        <dbReference type="SAM" id="Phobius"/>
    </source>
</evidence>
<dbReference type="PROSITE" id="PS50929">
    <property type="entry name" value="ABC_TM1F"/>
    <property type="match status" value="1"/>
</dbReference>
<gene>
    <name evidence="11" type="ORF">DL89DRAFT_37353</name>
</gene>
<dbReference type="GO" id="GO:0016020">
    <property type="term" value="C:membrane"/>
    <property type="evidence" value="ECO:0007669"/>
    <property type="project" value="UniProtKB-SubCell"/>
</dbReference>
<dbReference type="InterPro" id="IPR050173">
    <property type="entry name" value="ABC_transporter_C-like"/>
</dbReference>
<keyword evidence="7 9" id="KW-1133">Transmembrane helix</keyword>
<keyword evidence="5" id="KW-0547">Nucleotide-binding</keyword>
<evidence type="ECO:0000313" key="12">
    <source>
        <dbReference type="Proteomes" id="UP000193922"/>
    </source>
</evidence>
<dbReference type="GO" id="GO:0140359">
    <property type="term" value="F:ABC-type transporter activity"/>
    <property type="evidence" value="ECO:0007669"/>
    <property type="project" value="InterPro"/>
</dbReference>
<dbReference type="STRING" id="61395.A0A1Y1W2R9"/>
<dbReference type="PANTHER" id="PTHR24223:SF456">
    <property type="entry name" value="MULTIDRUG RESISTANCE-ASSOCIATED PROTEIN LETHAL(2)03659"/>
    <property type="match status" value="1"/>
</dbReference>
<protein>
    <recommendedName>
        <fullName evidence="10">ABC transmembrane type-1 domain-containing protein</fullName>
    </recommendedName>
</protein>
<reference evidence="11 12" key="1">
    <citation type="submission" date="2016-07" db="EMBL/GenBank/DDBJ databases">
        <title>Pervasive Adenine N6-methylation of Active Genes in Fungi.</title>
        <authorList>
            <consortium name="DOE Joint Genome Institute"/>
            <person name="Mondo S.J."/>
            <person name="Dannebaum R.O."/>
            <person name="Kuo R.C."/>
            <person name="Labutti K."/>
            <person name="Haridas S."/>
            <person name="Kuo A."/>
            <person name="Salamov A."/>
            <person name="Ahrendt S.R."/>
            <person name="Lipzen A."/>
            <person name="Sullivan W."/>
            <person name="Andreopoulos W.B."/>
            <person name="Clum A."/>
            <person name="Lindquist E."/>
            <person name="Daum C."/>
            <person name="Ramamoorthy G.K."/>
            <person name="Gryganskyi A."/>
            <person name="Culley D."/>
            <person name="Magnuson J.K."/>
            <person name="James T.Y."/>
            <person name="O'Malley M.A."/>
            <person name="Stajich J.E."/>
            <person name="Spatafora J.W."/>
            <person name="Visel A."/>
            <person name="Grigoriev I.V."/>
        </authorList>
    </citation>
    <scope>NUCLEOTIDE SEQUENCE [LARGE SCALE GENOMIC DNA]</scope>
    <source>
        <strain evidence="11 12">ATCC 12442</strain>
    </source>
</reference>
<evidence type="ECO:0000256" key="1">
    <source>
        <dbReference type="ARBA" id="ARBA00004141"/>
    </source>
</evidence>
<dbReference type="EMBL" id="MCFD01000011">
    <property type="protein sequence ID" value="ORX67850.1"/>
    <property type="molecule type" value="Genomic_DNA"/>
</dbReference>
<proteinExistence type="inferred from homology"/>
<comment type="subcellular location">
    <subcellularLocation>
        <location evidence="1">Membrane</location>
        <topology evidence="1">Multi-pass membrane protein</topology>
    </subcellularLocation>
</comment>
<comment type="caution">
    <text evidence="11">The sequence shown here is derived from an EMBL/GenBank/DDBJ whole genome shotgun (WGS) entry which is preliminary data.</text>
</comment>
<evidence type="ECO:0000256" key="6">
    <source>
        <dbReference type="ARBA" id="ARBA00022840"/>
    </source>
</evidence>
<dbReference type="InterPro" id="IPR011527">
    <property type="entry name" value="ABC1_TM_dom"/>
</dbReference>
<keyword evidence="6" id="KW-0067">ATP-binding</keyword>
<keyword evidence="12" id="KW-1185">Reference proteome</keyword>
<dbReference type="InterPro" id="IPR036640">
    <property type="entry name" value="ABC1_TM_sf"/>
</dbReference>